<dbReference type="PANTHER" id="PTHR12042">
    <property type="entry name" value="LACTOSYLCERAMIDE 4-ALPHA-GALACTOSYLTRANSFERASE ALPHA- 1,4-GALACTOSYLTRANSFERASE"/>
    <property type="match status" value="1"/>
</dbReference>
<dbReference type="SUPFAM" id="SSF53448">
    <property type="entry name" value="Nucleotide-diphospho-sugar transferases"/>
    <property type="match status" value="1"/>
</dbReference>
<evidence type="ECO:0000256" key="3">
    <source>
        <dbReference type="ARBA" id="ARBA00022676"/>
    </source>
</evidence>
<keyword evidence="8" id="KW-0732">Signal</keyword>
<comment type="similarity">
    <text evidence="2">Belongs to the glycosyltransferase 32 family.</text>
</comment>
<keyword evidence="11" id="KW-1185">Reference proteome</keyword>
<evidence type="ECO:0000259" key="9">
    <source>
        <dbReference type="Pfam" id="PF04572"/>
    </source>
</evidence>
<dbReference type="Proteomes" id="UP001286313">
    <property type="component" value="Unassembled WGS sequence"/>
</dbReference>
<keyword evidence="5" id="KW-0333">Golgi apparatus</keyword>
<feature type="compositionally biased region" description="Low complexity" evidence="7">
    <location>
        <begin position="311"/>
        <end position="323"/>
    </location>
</feature>
<dbReference type="InterPro" id="IPR007577">
    <property type="entry name" value="GlycoTrfase_DXD_sugar-bd_CS"/>
</dbReference>
<dbReference type="Pfam" id="PF04488">
    <property type="entry name" value="Gly_transf_sug"/>
    <property type="match status" value="1"/>
</dbReference>
<feature type="chain" id="PRO_5042023554" description="Alpha 1,4-glycosyltransferase domain-containing protein" evidence="8">
    <location>
        <begin position="21"/>
        <end position="527"/>
    </location>
</feature>
<organism evidence="10 11">
    <name type="scientific">Petrolisthes cinctipes</name>
    <name type="common">Flat porcelain crab</name>
    <dbReference type="NCBI Taxonomy" id="88211"/>
    <lineage>
        <taxon>Eukaryota</taxon>
        <taxon>Metazoa</taxon>
        <taxon>Ecdysozoa</taxon>
        <taxon>Arthropoda</taxon>
        <taxon>Crustacea</taxon>
        <taxon>Multicrustacea</taxon>
        <taxon>Malacostraca</taxon>
        <taxon>Eumalacostraca</taxon>
        <taxon>Eucarida</taxon>
        <taxon>Decapoda</taxon>
        <taxon>Pleocyemata</taxon>
        <taxon>Anomura</taxon>
        <taxon>Galatheoidea</taxon>
        <taxon>Porcellanidae</taxon>
        <taxon>Petrolisthes</taxon>
    </lineage>
</organism>
<evidence type="ECO:0000256" key="4">
    <source>
        <dbReference type="ARBA" id="ARBA00022679"/>
    </source>
</evidence>
<evidence type="ECO:0000256" key="5">
    <source>
        <dbReference type="ARBA" id="ARBA00023034"/>
    </source>
</evidence>
<feature type="signal peptide" evidence="8">
    <location>
        <begin position="1"/>
        <end position="20"/>
    </location>
</feature>
<evidence type="ECO:0000313" key="11">
    <source>
        <dbReference type="Proteomes" id="UP001286313"/>
    </source>
</evidence>
<dbReference type="InterPro" id="IPR051981">
    <property type="entry name" value="Glycosyltransf_32"/>
</dbReference>
<sequence length="527" mass="59895">MATHTHHRAIITIITSAAKAIVSMVVLDERYSDEANVDNNMLEQTRTNTRSATGSEGPYSQWASWVPHLCPHLTKRTTLPPGLNLTWEPPTEHTIFFTQTSCKSTLTPRESSLILPSGGKAKSRLTRNPVRRMVDRHNPTMTTKCVILYWCPYTKVTDPDDNPSLHHGNGERLQYGFRVAKNTISLLVPETCEAIVELFVDEVFDFTKIPKDWKSVAEKFTTRWNFDHTLGAIDWKQVVLGLARVRVAWLDLNQVLNQPPLDDWHTHRYWMINTERASTFVSDAVRTELLRRYGGTYLDLDFITLRPLPLQQPPTSSSSSSSSTYHDRHSKPRQHHTPRRSWLAWADHRLVNLAIGSFVKGHWLLENIVADIPRVFEPDTCCSIGPELVTHHLYQRCSQNLTIQNNFNQSAYDIGTSATGTHTTLTQTTSDQSIVGQECDDTTVFPKTLFYPVHYGYGKGELKSIFTEGAGLGEIFFNNTTAFTLHLYNSLSSRALVSPEGDSILKEAFRRNCPRVFHLLYEAHVIF</sequence>
<dbReference type="InterPro" id="IPR029044">
    <property type="entry name" value="Nucleotide-diphossugar_trans"/>
</dbReference>
<accession>A0AAE1FTG4</accession>
<dbReference type="AlphaFoldDB" id="A0AAE1FTG4"/>
<keyword evidence="4" id="KW-0808">Transferase</keyword>
<dbReference type="Pfam" id="PF04572">
    <property type="entry name" value="Gb3_synth"/>
    <property type="match status" value="1"/>
</dbReference>
<comment type="caution">
    <text evidence="10">The sequence shown here is derived from an EMBL/GenBank/DDBJ whole genome shotgun (WGS) entry which is preliminary data.</text>
</comment>
<dbReference type="GO" id="GO:0016758">
    <property type="term" value="F:hexosyltransferase activity"/>
    <property type="evidence" value="ECO:0007669"/>
    <property type="project" value="UniProtKB-ARBA"/>
</dbReference>
<reference evidence="10" key="1">
    <citation type="submission" date="2023-10" db="EMBL/GenBank/DDBJ databases">
        <title>Genome assemblies of two species of porcelain crab, Petrolisthes cinctipes and Petrolisthes manimaculis (Anomura: Porcellanidae).</title>
        <authorList>
            <person name="Angst P."/>
        </authorList>
    </citation>
    <scope>NUCLEOTIDE SEQUENCE</scope>
    <source>
        <strain evidence="10">PB745_01</strain>
        <tissue evidence="10">Gill</tissue>
    </source>
</reference>
<evidence type="ECO:0000256" key="8">
    <source>
        <dbReference type="SAM" id="SignalP"/>
    </source>
</evidence>
<evidence type="ECO:0000256" key="7">
    <source>
        <dbReference type="SAM" id="MobiDB-lite"/>
    </source>
</evidence>
<keyword evidence="3" id="KW-0328">Glycosyltransferase</keyword>
<feature type="region of interest" description="Disordered" evidence="7">
    <location>
        <begin position="311"/>
        <end position="338"/>
    </location>
</feature>
<keyword evidence="6" id="KW-0472">Membrane</keyword>
<proteinExistence type="inferred from homology"/>
<evidence type="ECO:0000313" key="10">
    <source>
        <dbReference type="EMBL" id="KAK3879521.1"/>
    </source>
</evidence>
<name>A0AAE1FTG4_PETCI</name>
<dbReference type="Gene3D" id="3.90.550.20">
    <property type="match status" value="1"/>
</dbReference>
<feature type="compositionally biased region" description="Basic residues" evidence="7">
    <location>
        <begin position="328"/>
        <end position="338"/>
    </location>
</feature>
<dbReference type="GO" id="GO:0006688">
    <property type="term" value="P:glycosphingolipid biosynthetic process"/>
    <property type="evidence" value="ECO:0007669"/>
    <property type="project" value="TreeGrafter"/>
</dbReference>
<dbReference type="InterPro" id="IPR007652">
    <property type="entry name" value="A1-4-GlycosylTfrase_dom"/>
</dbReference>
<protein>
    <recommendedName>
        <fullName evidence="9">Alpha 1,4-glycosyltransferase domain-containing protein</fullName>
    </recommendedName>
</protein>
<gene>
    <name evidence="10" type="ORF">Pcinc_015930</name>
</gene>
<dbReference type="PANTHER" id="PTHR12042:SF21">
    <property type="entry name" value="ALPHA1,4-GALACTOSYLTRANSFERASE 1-RELATED"/>
    <property type="match status" value="1"/>
</dbReference>
<dbReference type="GO" id="GO:0000139">
    <property type="term" value="C:Golgi membrane"/>
    <property type="evidence" value="ECO:0007669"/>
    <property type="project" value="UniProtKB-SubCell"/>
</dbReference>
<evidence type="ECO:0000256" key="1">
    <source>
        <dbReference type="ARBA" id="ARBA00004323"/>
    </source>
</evidence>
<evidence type="ECO:0000256" key="2">
    <source>
        <dbReference type="ARBA" id="ARBA00009003"/>
    </source>
</evidence>
<comment type="subcellular location">
    <subcellularLocation>
        <location evidence="1">Golgi apparatus membrane</location>
        <topology evidence="1">Single-pass type II membrane protein</topology>
    </subcellularLocation>
</comment>
<evidence type="ECO:0000256" key="6">
    <source>
        <dbReference type="ARBA" id="ARBA00023136"/>
    </source>
</evidence>
<dbReference type="EMBL" id="JAWQEG010001435">
    <property type="protein sequence ID" value="KAK3879521.1"/>
    <property type="molecule type" value="Genomic_DNA"/>
</dbReference>
<feature type="domain" description="Alpha 1,4-glycosyltransferase" evidence="9">
    <location>
        <begin position="430"/>
        <end position="519"/>
    </location>
</feature>